<evidence type="ECO:0000313" key="1">
    <source>
        <dbReference type="EMBL" id="VVD77335.1"/>
    </source>
</evidence>
<reference evidence="1 2" key="1">
    <citation type="submission" date="2019-08" db="EMBL/GenBank/DDBJ databases">
        <authorList>
            <person name="Peeters C."/>
        </authorList>
    </citation>
    <scope>NUCLEOTIDE SEQUENCE [LARGE SCALE GENOMIC DNA]</scope>
    <source>
        <strain evidence="1 2">LMG 31013</strain>
    </source>
</reference>
<dbReference type="NCBIfam" id="TIGR04042">
    <property type="entry name" value="MSMEG_0570_fam"/>
    <property type="match status" value="1"/>
</dbReference>
<keyword evidence="2" id="KW-1185">Reference proteome</keyword>
<dbReference type="RefSeq" id="WP_150611667.1">
    <property type="nucleotide sequence ID" value="NZ_CABPRU010000002.1"/>
</dbReference>
<dbReference type="InterPro" id="IPR023846">
    <property type="entry name" value="CHP04042_MSMEG0570"/>
</dbReference>
<name>A0A5E4SPH9_9BURK</name>
<dbReference type="Proteomes" id="UP000334380">
    <property type="component" value="Unassembled WGS sequence"/>
</dbReference>
<accession>A0A5E4SPH9</accession>
<dbReference type="AlphaFoldDB" id="A0A5E4SPH9"/>
<proteinExistence type="predicted"/>
<sequence>MPITHFIVKWPDDTEMRCYSPSTVVRDFLRPGEYAIDEFLDTANRALVAASDRVRAKFGYACSSAMDQWNVIERAAEPYRSIPAACVTVLSVD</sequence>
<gene>
    <name evidence="1" type="ORF">PTE31013_00917</name>
</gene>
<protein>
    <recommendedName>
        <fullName evidence="3">MSMEG_0570 family nitrogen starvation response protein</fullName>
    </recommendedName>
</protein>
<evidence type="ECO:0000313" key="2">
    <source>
        <dbReference type="Proteomes" id="UP000334380"/>
    </source>
</evidence>
<organism evidence="1 2">
    <name type="scientific">Pandoraea terrigena</name>
    <dbReference type="NCBI Taxonomy" id="2508292"/>
    <lineage>
        <taxon>Bacteria</taxon>
        <taxon>Pseudomonadati</taxon>
        <taxon>Pseudomonadota</taxon>
        <taxon>Betaproteobacteria</taxon>
        <taxon>Burkholderiales</taxon>
        <taxon>Burkholderiaceae</taxon>
        <taxon>Pandoraea</taxon>
    </lineage>
</organism>
<dbReference type="EMBL" id="CABPRU010000002">
    <property type="protein sequence ID" value="VVD77335.1"/>
    <property type="molecule type" value="Genomic_DNA"/>
</dbReference>
<evidence type="ECO:0008006" key="3">
    <source>
        <dbReference type="Google" id="ProtNLM"/>
    </source>
</evidence>
<dbReference type="OrthoDB" id="195104at2"/>